<evidence type="ECO:0000313" key="2">
    <source>
        <dbReference type="Proteomes" id="UP000257109"/>
    </source>
</evidence>
<name>A0A371HVG9_MUCPR</name>
<sequence length="179" mass="20285">MLPYTLHRYRTSMCTSTWATPYSLAYGTKAGSRMDPESVRPYSFKEGDLVPRKILPNAKDSRWKWAANYEEPYVLKSIFSKGAFMLTDLEGHELIHPTQAWSNILSPIVQSRKNPKAKGIRPEAGPDLYPIPWDPPGGTHAQGTLMHLCAETRKGNASAHLRIWQPYHHVVTKPMQSQV</sequence>
<keyword evidence="2" id="KW-1185">Reference proteome</keyword>
<feature type="non-terminal residue" evidence="1">
    <location>
        <position position="1"/>
    </location>
</feature>
<comment type="caution">
    <text evidence="1">The sequence shown here is derived from an EMBL/GenBank/DDBJ whole genome shotgun (WGS) entry which is preliminary data.</text>
</comment>
<dbReference type="AlphaFoldDB" id="A0A371HVG9"/>
<organism evidence="1 2">
    <name type="scientific">Mucuna pruriens</name>
    <name type="common">Velvet bean</name>
    <name type="synonym">Dolichos pruriens</name>
    <dbReference type="NCBI Taxonomy" id="157652"/>
    <lineage>
        <taxon>Eukaryota</taxon>
        <taxon>Viridiplantae</taxon>
        <taxon>Streptophyta</taxon>
        <taxon>Embryophyta</taxon>
        <taxon>Tracheophyta</taxon>
        <taxon>Spermatophyta</taxon>
        <taxon>Magnoliopsida</taxon>
        <taxon>eudicotyledons</taxon>
        <taxon>Gunneridae</taxon>
        <taxon>Pentapetalae</taxon>
        <taxon>rosids</taxon>
        <taxon>fabids</taxon>
        <taxon>Fabales</taxon>
        <taxon>Fabaceae</taxon>
        <taxon>Papilionoideae</taxon>
        <taxon>50 kb inversion clade</taxon>
        <taxon>NPAAA clade</taxon>
        <taxon>indigoferoid/millettioid clade</taxon>
        <taxon>Phaseoleae</taxon>
        <taxon>Mucuna</taxon>
    </lineage>
</organism>
<protein>
    <submittedName>
        <fullName evidence="1">Uncharacterized protein</fullName>
    </submittedName>
</protein>
<dbReference type="OrthoDB" id="1374661at2759"/>
<evidence type="ECO:0000313" key="1">
    <source>
        <dbReference type="EMBL" id="RDY06780.1"/>
    </source>
</evidence>
<reference evidence="1" key="1">
    <citation type="submission" date="2018-05" db="EMBL/GenBank/DDBJ databases">
        <title>Draft genome of Mucuna pruriens seed.</title>
        <authorList>
            <person name="Nnadi N.E."/>
            <person name="Vos R."/>
            <person name="Hasami M.H."/>
            <person name="Devisetty U.K."/>
            <person name="Aguiy J.C."/>
        </authorList>
    </citation>
    <scope>NUCLEOTIDE SEQUENCE [LARGE SCALE GENOMIC DNA]</scope>
    <source>
        <strain evidence="1">JCA_2017</strain>
    </source>
</reference>
<dbReference type="Proteomes" id="UP000257109">
    <property type="component" value="Unassembled WGS sequence"/>
</dbReference>
<accession>A0A371HVG9</accession>
<gene>
    <name evidence="1" type="ORF">CR513_09187</name>
</gene>
<dbReference type="EMBL" id="QJKJ01001613">
    <property type="protein sequence ID" value="RDY06780.1"/>
    <property type="molecule type" value="Genomic_DNA"/>
</dbReference>
<proteinExistence type="predicted"/>